<protein>
    <submittedName>
        <fullName evidence="2">Uncharacterized protein</fullName>
    </submittedName>
</protein>
<dbReference type="EMBL" id="MU154652">
    <property type="protein sequence ID" value="KAF9490020.1"/>
    <property type="molecule type" value="Genomic_DNA"/>
</dbReference>
<feature type="region of interest" description="Disordered" evidence="1">
    <location>
        <begin position="206"/>
        <end position="232"/>
    </location>
</feature>
<feature type="region of interest" description="Disordered" evidence="1">
    <location>
        <begin position="84"/>
        <end position="111"/>
    </location>
</feature>
<evidence type="ECO:0000256" key="1">
    <source>
        <dbReference type="SAM" id="MobiDB-lite"/>
    </source>
</evidence>
<name>A0A9P5ZNU2_PLEER</name>
<feature type="compositionally biased region" description="Polar residues" evidence="1">
    <location>
        <begin position="90"/>
        <end position="105"/>
    </location>
</feature>
<keyword evidence="3" id="KW-1185">Reference proteome</keyword>
<feature type="region of interest" description="Disordered" evidence="1">
    <location>
        <begin position="45"/>
        <end position="70"/>
    </location>
</feature>
<dbReference type="AlphaFoldDB" id="A0A9P5ZNU2"/>
<evidence type="ECO:0000313" key="2">
    <source>
        <dbReference type="EMBL" id="KAF9490020.1"/>
    </source>
</evidence>
<dbReference type="OrthoDB" id="331602at2759"/>
<dbReference type="Proteomes" id="UP000807025">
    <property type="component" value="Unassembled WGS sequence"/>
</dbReference>
<reference evidence="2" key="1">
    <citation type="submission" date="2020-11" db="EMBL/GenBank/DDBJ databases">
        <authorList>
            <consortium name="DOE Joint Genome Institute"/>
            <person name="Ahrendt S."/>
            <person name="Riley R."/>
            <person name="Andreopoulos W."/>
            <person name="Labutti K."/>
            <person name="Pangilinan J."/>
            <person name="Ruiz-Duenas F.J."/>
            <person name="Barrasa J.M."/>
            <person name="Sanchez-Garcia M."/>
            <person name="Camarero S."/>
            <person name="Miyauchi S."/>
            <person name="Serrano A."/>
            <person name="Linde D."/>
            <person name="Babiker R."/>
            <person name="Drula E."/>
            <person name="Ayuso-Fernandez I."/>
            <person name="Pacheco R."/>
            <person name="Padilla G."/>
            <person name="Ferreira P."/>
            <person name="Barriuso J."/>
            <person name="Kellner H."/>
            <person name="Castanera R."/>
            <person name="Alfaro M."/>
            <person name="Ramirez L."/>
            <person name="Pisabarro A.G."/>
            <person name="Kuo A."/>
            <person name="Tritt A."/>
            <person name="Lipzen A."/>
            <person name="He G."/>
            <person name="Yan M."/>
            <person name="Ng V."/>
            <person name="Cullen D."/>
            <person name="Martin F."/>
            <person name="Rosso M.-N."/>
            <person name="Henrissat B."/>
            <person name="Hibbett D."/>
            <person name="Martinez A.T."/>
            <person name="Grigoriev I.V."/>
        </authorList>
    </citation>
    <scope>NUCLEOTIDE SEQUENCE</scope>
    <source>
        <strain evidence="2">ATCC 90797</strain>
    </source>
</reference>
<evidence type="ECO:0000313" key="3">
    <source>
        <dbReference type="Proteomes" id="UP000807025"/>
    </source>
</evidence>
<sequence length="232" mass="26276">MAYASLERQLAAVKATKMELEAKLREKDVLIEQLECDRRWFSDLEKKEREEKERERAEHDKERSRTEAELRSLRTMLNDLREEHADTEDALSSLSRSSKHTIASQSTSLTSLTRQNAILSASLAESERITASRAHELTDVQSELEALRALKECMDKGAKDVETMGVVRDELHRQAGHTRKLEMMNERLSAEVRGLRERQTSVVTLSRDQEGVRGALGLSGRSSDSPVEKTGV</sequence>
<organism evidence="2 3">
    <name type="scientific">Pleurotus eryngii</name>
    <name type="common">Boletus of the steppes</name>
    <dbReference type="NCBI Taxonomy" id="5323"/>
    <lineage>
        <taxon>Eukaryota</taxon>
        <taxon>Fungi</taxon>
        <taxon>Dikarya</taxon>
        <taxon>Basidiomycota</taxon>
        <taxon>Agaricomycotina</taxon>
        <taxon>Agaricomycetes</taxon>
        <taxon>Agaricomycetidae</taxon>
        <taxon>Agaricales</taxon>
        <taxon>Pleurotineae</taxon>
        <taxon>Pleurotaceae</taxon>
        <taxon>Pleurotus</taxon>
    </lineage>
</organism>
<gene>
    <name evidence="2" type="ORF">BDN71DRAFT_1511652</name>
</gene>
<comment type="caution">
    <text evidence="2">The sequence shown here is derived from an EMBL/GenBank/DDBJ whole genome shotgun (WGS) entry which is preliminary data.</text>
</comment>
<proteinExistence type="predicted"/>
<accession>A0A9P5ZNU2</accession>